<dbReference type="GO" id="GO:0009097">
    <property type="term" value="P:isoleucine biosynthetic process"/>
    <property type="evidence" value="ECO:0007669"/>
    <property type="project" value="TreeGrafter"/>
</dbReference>
<organism evidence="8">
    <name type="scientific">Alloyangia sp. H15</name>
    <dbReference type="NCBI Taxonomy" id="3029062"/>
    <lineage>
        <taxon>Bacteria</taxon>
        <taxon>Pseudomonadati</taxon>
        <taxon>Pseudomonadota</taxon>
        <taxon>Alphaproteobacteria</taxon>
        <taxon>Rhodobacterales</taxon>
        <taxon>Roseobacteraceae</taxon>
        <taxon>Alloyangia</taxon>
    </lineage>
</organism>
<dbReference type="GO" id="GO:0003984">
    <property type="term" value="F:acetolactate synthase activity"/>
    <property type="evidence" value="ECO:0007669"/>
    <property type="project" value="TreeGrafter"/>
</dbReference>
<dbReference type="AlphaFoldDB" id="A0AAU8ANE9"/>
<dbReference type="InterPro" id="IPR012001">
    <property type="entry name" value="Thiamin_PyroP_enz_TPP-bd_dom"/>
</dbReference>
<dbReference type="InterPro" id="IPR045229">
    <property type="entry name" value="TPP_enz"/>
</dbReference>
<proteinExistence type="inferred from homology"/>
<dbReference type="PANTHER" id="PTHR18968:SF166">
    <property type="entry name" value="2-HYDROXYACYL-COA LYASE 2"/>
    <property type="match status" value="1"/>
</dbReference>
<feature type="domain" description="Thiamine pyrophosphate enzyme N-terminal TPP-binding" evidence="7">
    <location>
        <begin position="16"/>
        <end position="125"/>
    </location>
</feature>
<protein>
    <submittedName>
        <fullName evidence="8">Thiamine pyrophosphate-dependent enzyme</fullName>
    </submittedName>
</protein>
<dbReference type="EMBL" id="CP123385">
    <property type="protein sequence ID" value="XCC96490.1"/>
    <property type="molecule type" value="Genomic_DNA"/>
</dbReference>
<evidence type="ECO:0000259" key="6">
    <source>
        <dbReference type="Pfam" id="PF02775"/>
    </source>
</evidence>
<dbReference type="Pfam" id="PF00205">
    <property type="entry name" value="TPP_enzyme_M"/>
    <property type="match status" value="1"/>
</dbReference>
<evidence type="ECO:0000256" key="2">
    <source>
        <dbReference type="ARBA" id="ARBA00007812"/>
    </source>
</evidence>
<dbReference type="RefSeq" id="WP_353475368.1">
    <property type="nucleotide sequence ID" value="NZ_CP123385.1"/>
</dbReference>
<evidence type="ECO:0000256" key="1">
    <source>
        <dbReference type="ARBA" id="ARBA00001964"/>
    </source>
</evidence>
<evidence type="ECO:0000259" key="7">
    <source>
        <dbReference type="Pfam" id="PF02776"/>
    </source>
</evidence>
<keyword evidence="3 4" id="KW-0786">Thiamine pyrophosphate</keyword>
<dbReference type="CDD" id="cd07035">
    <property type="entry name" value="TPP_PYR_POX_like"/>
    <property type="match status" value="1"/>
</dbReference>
<dbReference type="GO" id="GO:0009099">
    <property type="term" value="P:L-valine biosynthetic process"/>
    <property type="evidence" value="ECO:0007669"/>
    <property type="project" value="TreeGrafter"/>
</dbReference>
<dbReference type="GO" id="GO:0050660">
    <property type="term" value="F:flavin adenine dinucleotide binding"/>
    <property type="evidence" value="ECO:0007669"/>
    <property type="project" value="TreeGrafter"/>
</dbReference>
<dbReference type="GO" id="GO:0005948">
    <property type="term" value="C:acetolactate synthase complex"/>
    <property type="evidence" value="ECO:0007669"/>
    <property type="project" value="TreeGrafter"/>
</dbReference>
<evidence type="ECO:0000259" key="5">
    <source>
        <dbReference type="Pfam" id="PF00205"/>
    </source>
</evidence>
<name>A0AAU8ANE9_9RHOB</name>
<dbReference type="Pfam" id="PF02775">
    <property type="entry name" value="TPP_enzyme_C"/>
    <property type="match status" value="1"/>
</dbReference>
<feature type="domain" description="Thiamine pyrophosphate enzyme central" evidence="5">
    <location>
        <begin position="197"/>
        <end position="324"/>
    </location>
</feature>
<dbReference type="InterPro" id="IPR011766">
    <property type="entry name" value="TPP_enzyme_TPP-bd"/>
</dbReference>
<comment type="similarity">
    <text evidence="2 4">Belongs to the TPP enzyme family.</text>
</comment>
<evidence type="ECO:0000313" key="8">
    <source>
        <dbReference type="EMBL" id="XCC96490.1"/>
    </source>
</evidence>
<dbReference type="InterPro" id="IPR012000">
    <property type="entry name" value="Thiamin_PyroP_enz_cen_dom"/>
</dbReference>
<dbReference type="InterPro" id="IPR029061">
    <property type="entry name" value="THDP-binding"/>
</dbReference>
<sequence>MTLMPSRGQLARPAPEVIAELFAREGVRRIYTVPGDMAYGLLRAFAAAGLDVFSVRSQATAVFASAGDNYSEGRLASAVLITRGPALANALAALSSVVAHGVPMVLLSPCESLTDMQSGAFQGSMHLALEAGSPCDVLRFEDPDSAGGRLASLLADTAKPDRRSAVVLLERRLLGSLMVAPDIQPPRLSRRPDLAALQTAAEMLNAAKNPIIVVGHRARWSASFETLATFARRLNAPLCPTGLSIGFGGTRLPSLGQDEVHRELSGADAVLLVGASLDWTLRSGIAVPNEAKVISLREEGEPGFESRRGDIVLSGEIGQTLDALCGMFDTRAGLSPRPEGRGRLPAPPPPTLFARIADRLADDFPTETALVLDGSNGLIHAARRIIPDADWARITPGISGHLGAGIGHALGAAASGRYRRVILLTGDFSLGLALADLESLVRYDAPVTVLVNNNRGLASESNQLAGADRRIADYTPATDHARIMRGFGGVGHRIDSLDGWAAIRDRVVQGRGPCLVDISEHADTPE</sequence>
<dbReference type="SUPFAM" id="SSF52467">
    <property type="entry name" value="DHS-like NAD/FAD-binding domain"/>
    <property type="match status" value="1"/>
</dbReference>
<dbReference type="Gene3D" id="3.40.50.1220">
    <property type="entry name" value="TPP-binding domain"/>
    <property type="match status" value="1"/>
</dbReference>
<dbReference type="SUPFAM" id="SSF52518">
    <property type="entry name" value="Thiamin diphosphate-binding fold (THDP-binding)"/>
    <property type="match status" value="2"/>
</dbReference>
<dbReference type="GO" id="GO:0000287">
    <property type="term" value="F:magnesium ion binding"/>
    <property type="evidence" value="ECO:0007669"/>
    <property type="project" value="InterPro"/>
</dbReference>
<evidence type="ECO:0000256" key="3">
    <source>
        <dbReference type="ARBA" id="ARBA00023052"/>
    </source>
</evidence>
<feature type="domain" description="Thiamine pyrophosphate enzyme TPP-binding" evidence="6">
    <location>
        <begin position="394"/>
        <end position="518"/>
    </location>
</feature>
<dbReference type="InterPro" id="IPR029035">
    <property type="entry name" value="DHS-like_NAD/FAD-binding_dom"/>
</dbReference>
<dbReference type="GO" id="GO:0030976">
    <property type="term" value="F:thiamine pyrophosphate binding"/>
    <property type="evidence" value="ECO:0007669"/>
    <property type="project" value="InterPro"/>
</dbReference>
<gene>
    <name evidence="8" type="ORF">PVT71_17575</name>
</gene>
<evidence type="ECO:0000256" key="4">
    <source>
        <dbReference type="RuleBase" id="RU362132"/>
    </source>
</evidence>
<accession>A0AAU8ANE9</accession>
<dbReference type="Gene3D" id="3.40.50.970">
    <property type="match status" value="2"/>
</dbReference>
<dbReference type="CDD" id="cd00568">
    <property type="entry name" value="TPP_enzymes"/>
    <property type="match status" value="1"/>
</dbReference>
<dbReference type="PANTHER" id="PTHR18968">
    <property type="entry name" value="THIAMINE PYROPHOSPHATE ENZYMES"/>
    <property type="match status" value="1"/>
</dbReference>
<comment type="cofactor">
    <cofactor evidence="1">
        <name>thiamine diphosphate</name>
        <dbReference type="ChEBI" id="CHEBI:58937"/>
    </cofactor>
</comment>
<dbReference type="Pfam" id="PF02776">
    <property type="entry name" value="TPP_enzyme_N"/>
    <property type="match status" value="1"/>
</dbReference>
<reference evidence="8" key="1">
    <citation type="submission" date="2023-02" db="EMBL/GenBank/DDBJ databases">
        <title>Description and genomic characterization of Salipiger bruguierae sp. nov., isolated from the sediment of mangrove plant Bruguiera sexangula.</title>
        <authorList>
            <person name="Long M."/>
        </authorList>
    </citation>
    <scope>NUCLEOTIDE SEQUENCE</scope>
    <source>
        <strain evidence="8">H15</strain>
    </source>
</reference>